<sequence length="416" mass="44111">MHICVLGAGIVGLASAYSLHQQGHRITVVDQAGTAGTGASAGNGAQLSYSYVQPLADPAIWRMLPKLLLQADSPLTFRLQADPAQWAWMLRFMAACTTTRSHVTTRALLALAAQSRLGYEHMLATTGVRCDFAAPGKLVLLPTEAALAAARQQVALQAQLGGAPQHILRSDEAVAVEPSLRRYAPQFTAAVHTPSECVIDAMALCQQLASWLQARGVTFIWNTRALGWITQGDRAIALRSAGGNISADQFVVSTGWRSTALLRQAGETVPVYPLKGYSITVPLQADNVDWQGAAPRVSVTDSARKVVFARLGTRLRVAGMVELVGPDESLDAARIASLKASTAAVFPDLAEAVQHAGEACAPWTGMRPATPTGLPITRRTRLLRNLWVNTGHGALGVTLAFGSAAELVAAMQAETR</sequence>
<keyword evidence="5" id="KW-1185">Reference proteome</keyword>
<reference evidence="4 5" key="1">
    <citation type="submission" date="2015-05" db="EMBL/GenBank/DDBJ databases">
        <title>Draft genome sequence of Lampropedia sp. CT6, isolated from the microbial mat of a hot water spring, located at Manikaran, India.</title>
        <authorList>
            <person name="Tripathi C."/>
            <person name="Rani P."/>
            <person name="Mahato N.K."/>
            <person name="Lal R."/>
        </authorList>
    </citation>
    <scope>NUCLEOTIDE SEQUENCE [LARGE SCALE GENOMIC DNA]</scope>
    <source>
        <strain evidence="4 5">CT6</strain>
    </source>
</reference>
<evidence type="ECO:0000256" key="1">
    <source>
        <dbReference type="ARBA" id="ARBA00009410"/>
    </source>
</evidence>
<dbReference type="NCBIfam" id="NF001933">
    <property type="entry name" value="PRK00711.1"/>
    <property type="match status" value="1"/>
</dbReference>
<keyword evidence="2" id="KW-0560">Oxidoreductase</keyword>
<dbReference type="GO" id="GO:0005886">
    <property type="term" value="C:plasma membrane"/>
    <property type="evidence" value="ECO:0007669"/>
    <property type="project" value="TreeGrafter"/>
</dbReference>
<dbReference type="InterPro" id="IPR006076">
    <property type="entry name" value="FAD-dep_OxRdtase"/>
</dbReference>
<comment type="similarity">
    <text evidence="1">Belongs to the DadA oxidoreductase family.</text>
</comment>
<name>A0A0U1PWI2_9BURK</name>
<dbReference type="GO" id="GO:0005737">
    <property type="term" value="C:cytoplasm"/>
    <property type="evidence" value="ECO:0007669"/>
    <property type="project" value="TreeGrafter"/>
</dbReference>
<dbReference type="PANTHER" id="PTHR13847:SF280">
    <property type="entry name" value="D-AMINO ACID DEHYDROGENASE"/>
    <property type="match status" value="1"/>
</dbReference>
<evidence type="ECO:0000313" key="5">
    <source>
        <dbReference type="Proteomes" id="UP000050580"/>
    </source>
</evidence>
<dbReference type="RefSeq" id="WP_046742791.1">
    <property type="nucleotide sequence ID" value="NZ_LBNQ01000041.1"/>
</dbReference>
<evidence type="ECO:0000313" key="4">
    <source>
        <dbReference type="EMBL" id="KKW66816.1"/>
    </source>
</evidence>
<gene>
    <name evidence="4" type="ORF">AAV94_13780</name>
</gene>
<dbReference type="SUPFAM" id="SSF51905">
    <property type="entry name" value="FAD/NAD(P)-binding domain"/>
    <property type="match status" value="1"/>
</dbReference>
<dbReference type="Gene3D" id="3.50.50.60">
    <property type="entry name" value="FAD/NAD(P)-binding domain"/>
    <property type="match status" value="2"/>
</dbReference>
<organism evidence="4 5">
    <name type="scientific">Lampropedia cohaerens</name>
    <dbReference type="NCBI Taxonomy" id="1610491"/>
    <lineage>
        <taxon>Bacteria</taxon>
        <taxon>Pseudomonadati</taxon>
        <taxon>Pseudomonadota</taxon>
        <taxon>Betaproteobacteria</taxon>
        <taxon>Burkholderiales</taxon>
        <taxon>Comamonadaceae</taxon>
        <taxon>Lampropedia</taxon>
    </lineage>
</organism>
<dbReference type="GO" id="GO:0055130">
    <property type="term" value="P:D-alanine catabolic process"/>
    <property type="evidence" value="ECO:0007669"/>
    <property type="project" value="TreeGrafter"/>
</dbReference>
<dbReference type="Pfam" id="PF01266">
    <property type="entry name" value="DAO"/>
    <property type="match status" value="1"/>
</dbReference>
<accession>A0A0U1PWI2</accession>
<evidence type="ECO:0000256" key="2">
    <source>
        <dbReference type="ARBA" id="ARBA00023002"/>
    </source>
</evidence>
<dbReference type="InterPro" id="IPR036188">
    <property type="entry name" value="FAD/NAD-bd_sf"/>
</dbReference>
<dbReference type="PATRIC" id="fig|1610491.3.peg.2925"/>
<dbReference type="EMBL" id="LBNQ01000041">
    <property type="protein sequence ID" value="KKW66816.1"/>
    <property type="molecule type" value="Genomic_DNA"/>
</dbReference>
<proteinExistence type="inferred from homology"/>
<dbReference type="Gene3D" id="3.30.9.10">
    <property type="entry name" value="D-Amino Acid Oxidase, subunit A, domain 2"/>
    <property type="match status" value="1"/>
</dbReference>
<dbReference type="SUPFAM" id="SSF54373">
    <property type="entry name" value="FAD-linked reductases, C-terminal domain"/>
    <property type="match status" value="1"/>
</dbReference>
<protein>
    <submittedName>
        <fullName evidence="4">Amino acid dehydrogenase</fullName>
    </submittedName>
</protein>
<dbReference type="OrthoDB" id="18526at2"/>
<dbReference type="AlphaFoldDB" id="A0A0U1PWI2"/>
<comment type="caution">
    <text evidence="4">The sequence shown here is derived from an EMBL/GenBank/DDBJ whole genome shotgun (WGS) entry which is preliminary data.</text>
</comment>
<dbReference type="STRING" id="1610491.AAV94_13780"/>
<dbReference type="Proteomes" id="UP000050580">
    <property type="component" value="Unassembled WGS sequence"/>
</dbReference>
<evidence type="ECO:0000259" key="3">
    <source>
        <dbReference type="Pfam" id="PF01266"/>
    </source>
</evidence>
<dbReference type="PANTHER" id="PTHR13847">
    <property type="entry name" value="SARCOSINE DEHYDROGENASE-RELATED"/>
    <property type="match status" value="1"/>
</dbReference>
<dbReference type="GO" id="GO:0008718">
    <property type="term" value="F:D-amino-acid dehydrogenase activity"/>
    <property type="evidence" value="ECO:0007669"/>
    <property type="project" value="TreeGrafter"/>
</dbReference>
<feature type="domain" description="FAD dependent oxidoreductase" evidence="3">
    <location>
        <begin position="3"/>
        <end position="408"/>
    </location>
</feature>